<reference evidence="1" key="1">
    <citation type="submission" date="2020-04" db="EMBL/GenBank/DDBJ databases">
        <authorList>
            <person name="Broberg M."/>
        </authorList>
    </citation>
    <scope>NUCLEOTIDE SEQUENCE</scope>
</reference>
<evidence type="ECO:0000313" key="2">
    <source>
        <dbReference type="Proteomes" id="UP000836387"/>
    </source>
</evidence>
<proteinExistence type="predicted"/>
<keyword evidence="2" id="KW-1185">Reference proteome</keyword>
<comment type="caution">
    <text evidence="1">The sequence shown here is derived from an EMBL/GenBank/DDBJ whole genome shotgun (WGS) entry which is preliminary data.</text>
</comment>
<protein>
    <submittedName>
        <fullName evidence="1">Uncharacterized protein</fullName>
    </submittedName>
</protein>
<evidence type="ECO:0000313" key="1">
    <source>
        <dbReference type="EMBL" id="CAG9952382.1"/>
    </source>
</evidence>
<accession>A0ACA9UHZ6</accession>
<name>A0ACA9UHZ6_BIOOC</name>
<sequence>MTKMTEDGPSVKKNAAAFKQALLTVGTSSKYYRIAVPAPPTHNVSLKETRLLWTTLIPLLIIIRIRFQY</sequence>
<dbReference type="EMBL" id="CADEHS020000484">
    <property type="protein sequence ID" value="CAG9952382.1"/>
    <property type="molecule type" value="Genomic_DNA"/>
</dbReference>
<organism evidence="1 2">
    <name type="scientific">Clonostachys rosea f. rosea IK726</name>
    <dbReference type="NCBI Taxonomy" id="1349383"/>
    <lineage>
        <taxon>Eukaryota</taxon>
        <taxon>Fungi</taxon>
        <taxon>Dikarya</taxon>
        <taxon>Ascomycota</taxon>
        <taxon>Pezizomycotina</taxon>
        <taxon>Sordariomycetes</taxon>
        <taxon>Hypocreomycetidae</taxon>
        <taxon>Hypocreales</taxon>
        <taxon>Bionectriaceae</taxon>
        <taxon>Clonostachys</taxon>
    </lineage>
</organism>
<dbReference type="Proteomes" id="UP000836387">
    <property type="component" value="Unassembled WGS sequence"/>
</dbReference>
<reference evidence="1" key="2">
    <citation type="submission" date="2021-10" db="EMBL/GenBank/DDBJ databases">
        <authorList>
            <person name="Piombo E."/>
        </authorList>
    </citation>
    <scope>NUCLEOTIDE SEQUENCE</scope>
</reference>
<gene>
    <name evidence="1" type="ORF">CRV2_00019491</name>
</gene>